<dbReference type="EMBL" id="LYOR01000001">
    <property type="protein sequence ID" value="OFV66941.1"/>
    <property type="molecule type" value="Genomic_DNA"/>
</dbReference>
<evidence type="ECO:0000313" key="2">
    <source>
        <dbReference type="EMBL" id="OFV66941.1"/>
    </source>
</evidence>
<name>A0A1F2P8D1_9EURY</name>
<dbReference type="AlphaFoldDB" id="A0A1F2P8D1"/>
<dbReference type="Proteomes" id="UP000185779">
    <property type="component" value="Unassembled WGS sequence"/>
</dbReference>
<evidence type="ECO:0000313" key="3">
    <source>
        <dbReference type="Proteomes" id="UP000185779"/>
    </source>
</evidence>
<evidence type="ECO:0000313" key="1">
    <source>
        <dbReference type="EMBL" id="HEC56628.1"/>
    </source>
</evidence>
<organism evidence="2 3">
    <name type="scientific">Candidatus Syntropharchaeum butanivorans</name>
    <dbReference type="NCBI Taxonomy" id="1839936"/>
    <lineage>
        <taxon>Archaea</taxon>
        <taxon>Methanobacteriati</taxon>
        <taxon>Methanobacteriota</taxon>
        <taxon>Stenosarchaea group</taxon>
        <taxon>Methanomicrobia</taxon>
        <taxon>Methanosarcinales</taxon>
        <taxon>ANME-2 cluster</taxon>
        <taxon>Candidatus Syntropharchaeum</taxon>
    </lineage>
</organism>
<dbReference type="STRING" id="1839936.SBU_000234"/>
<comment type="caution">
    <text evidence="2">The sequence shown here is derived from an EMBL/GenBank/DDBJ whole genome shotgun (WGS) entry which is preliminary data.</text>
</comment>
<accession>A0A1F2P8D1</accession>
<proteinExistence type="predicted"/>
<dbReference type="EMBL" id="DRIE01000031">
    <property type="protein sequence ID" value="HEC56628.1"/>
    <property type="molecule type" value="Genomic_DNA"/>
</dbReference>
<sequence>MNIHDAVKVNSNFPFPGFKPGEVSDPDITIEVKKDIDFSREGLSRLDFWFYGKEGEDFVYFEDNFFGMKNKVLLKNLDGHFQKRNIKCVLECRNWNVECKGC</sequence>
<reference evidence="2 3" key="1">
    <citation type="submission" date="2016-05" db="EMBL/GenBank/DDBJ databases">
        <title>Microbial consortia oxidize butane by reversing methanogenesis.</title>
        <authorList>
            <person name="Laso-Perez R."/>
            <person name="Richter M."/>
            <person name="Wegener G."/>
            <person name="Musat F."/>
        </authorList>
    </citation>
    <scope>NUCLEOTIDE SEQUENCE [LARGE SCALE GENOMIC DNA]</scope>
    <source>
        <strain evidence="2">BOX1</strain>
    </source>
</reference>
<reference evidence="1" key="2">
    <citation type="journal article" date="2020" name="mSystems">
        <title>Genome- and Community-Level Interaction Insights into Carbon Utilization and Element Cycling Functions of Hydrothermarchaeota in Hydrothermal Sediment.</title>
        <authorList>
            <person name="Zhou Z."/>
            <person name="Liu Y."/>
            <person name="Xu W."/>
            <person name="Pan J."/>
            <person name="Luo Z.H."/>
            <person name="Li M."/>
        </authorList>
    </citation>
    <scope>NUCLEOTIDE SEQUENCE [LARGE SCALE GENOMIC DNA]</scope>
    <source>
        <strain evidence="1">HyVt-386</strain>
    </source>
</reference>
<protein>
    <submittedName>
        <fullName evidence="2">Uncharacterized protein</fullName>
    </submittedName>
</protein>
<dbReference type="Proteomes" id="UP000885936">
    <property type="component" value="Unassembled WGS sequence"/>
</dbReference>
<gene>
    <name evidence="1" type="ORF">ENI32_01900</name>
    <name evidence="2" type="ORF">SBU_000234</name>
</gene>
<keyword evidence="3" id="KW-1185">Reference proteome</keyword>